<dbReference type="Pfam" id="PF13280">
    <property type="entry name" value="WYL"/>
    <property type="match status" value="1"/>
</dbReference>
<dbReference type="PIRSF" id="PIRSF016838">
    <property type="entry name" value="PafC"/>
    <property type="match status" value="1"/>
</dbReference>
<organism evidence="4 5">
    <name type="scientific">Clostridium gasigenes</name>
    <dbReference type="NCBI Taxonomy" id="94869"/>
    <lineage>
        <taxon>Bacteria</taxon>
        <taxon>Bacillati</taxon>
        <taxon>Bacillota</taxon>
        <taxon>Clostridia</taxon>
        <taxon>Eubacteriales</taxon>
        <taxon>Clostridiaceae</taxon>
        <taxon>Clostridium</taxon>
    </lineage>
</organism>
<evidence type="ECO:0000259" key="3">
    <source>
        <dbReference type="PROSITE" id="PS51000"/>
    </source>
</evidence>
<reference evidence="4 5" key="1">
    <citation type="submission" date="2020-08" db="EMBL/GenBank/DDBJ databases">
        <title>Clostridia isolated from Swiss meat.</title>
        <authorList>
            <person name="Wambui J."/>
            <person name="Stevens M.J.A."/>
            <person name="Stephan R."/>
        </authorList>
    </citation>
    <scope>NUCLEOTIDE SEQUENCE [LARGE SCALE GENOMIC DNA]</scope>
    <source>
        <strain evidence="4 5">CM001</strain>
    </source>
</reference>
<keyword evidence="1" id="KW-0805">Transcription regulation</keyword>
<dbReference type="Gene3D" id="1.10.10.10">
    <property type="entry name" value="Winged helix-like DNA-binding domain superfamily/Winged helix DNA-binding domain"/>
    <property type="match status" value="1"/>
</dbReference>
<feature type="domain" description="HTH deoR-type" evidence="3">
    <location>
        <begin position="2"/>
        <end position="57"/>
    </location>
</feature>
<dbReference type="InterPro" id="IPR001034">
    <property type="entry name" value="DeoR_HTH"/>
</dbReference>
<dbReference type="GO" id="GO:0003700">
    <property type="term" value="F:DNA-binding transcription factor activity"/>
    <property type="evidence" value="ECO:0007669"/>
    <property type="project" value="InterPro"/>
</dbReference>
<evidence type="ECO:0000256" key="2">
    <source>
        <dbReference type="ARBA" id="ARBA00023163"/>
    </source>
</evidence>
<dbReference type="EMBL" id="JACKWY010000001">
    <property type="protein sequence ID" value="MBB6713270.1"/>
    <property type="molecule type" value="Genomic_DNA"/>
</dbReference>
<evidence type="ECO:0000256" key="1">
    <source>
        <dbReference type="ARBA" id="ARBA00023015"/>
    </source>
</evidence>
<sequence length="310" mass="35824">MKIDRLISIIMVLLNNERISAIKLAEMFEVTPRTIYRDIDTISLTGIPIITHTGVNGGVSIMPGYKLDKKFFTVSDISTLLMGLSSVSTTLSNKEVIGTLEKVKSLLPKDQFRDIELKSNQITIDLTTWMGNKSFQTNLEKVKSALNDSKYLSFEYYGGNRKKDERCIEPYKLILKENNWYLQGYCTLREDFRVFKLSRISNLEILESIFVPREFKSKPLDGSGWIDKRLITIKLLVDWSLREQMVERCGEENVKAYGEDKFIVEFPFVGDDLGYNILMGFGDKCECLDPENVRVELIKRIKKLLYIYEN</sequence>
<dbReference type="InterPro" id="IPR036388">
    <property type="entry name" value="WH-like_DNA-bd_sf"/>
</dbReference>
<protein>
    <submittedName>
        <fullName evidence="4">YafY family transcriptional regulator</fullName>
    </submittedName>
</protein>
<name>A0A7X0S957_9CLOT</name>
<dbReference type="PROSITE" id="PS51000">
    <property type="entry name" value="HTH_DEOR_2"/>
    <property type="match status" value="1"/>
</dbReference>
<dbReference type="InterPro" id="IPR013196">
    <property type="entry name" value="HTH_11"/>
</dbReference>
<dbReference type="PANTHER" id="PTHR34580:SF1">
    <property type="entry name" value="PROTEIN PAFC"/>
    <property type="match status" value="1"/>
</dbReference>
<dbReference type="PROSITE" id="PS52050">
    <property type="entry name" value="WYL"/>
    <property type="match status" value="1"/>
</dbReference>
<dbReference type="InterPro" id="IPR057727">
    <property type="entry name" value="WCX_dom"/>
</dbReference>
<dbReference type="RefSeq" id="WP_185163127.1">
    <property type="nucleotide sequence ID" value="NZ_JACKWY010000001.1"/>
</dbReference>
<dbReference type="SUPFAM" id="SSF46785">
    <property type="entry name" value="Winged helix' DNA-binding domain"/>
    <property type="match status" value="1"/>
</dbReference>
<accession>A0A7X0S957</accession>
<dbReference type="InterPro" id="IPR051534">
    <property type="entry name" value="CBASS_pafABC_assoc_protein"/>
</dbReference>
<dbReference type="Proteomes" id="UP000585258">
    <property type="component" value="Unassembled WGS sequence"/>
</dbReference>
<dbReference type="AlphaFoldDB" id="A0A7X0S957"/>
<evidence type="ECO:0000313" key="5">
    <source>
        <dbReference type="Proteomes" id="UP000585258"/>
    </source>
</evidence>
<dbReference type="PANTHER" id="PTHR34580">
    <property type="match status" value="1"/>
</dbReference>
<dbReference type="Pfam" id="PF08279">
    <property type="entry name" value="HTH_11"/>
    <property type="match status" value="1"/>
</dbReference>
<dbReference type="Pfam" id="PF25583">
    <property type="entry name" value="WCX"/>
    <property type="match status" value="1"/>
</dbReference>
<dbReference type="InterPro" id="IPR036390">
    <property type="entry name" value="WH_DNA-bd_sf"/>
</dbReference>
<evidence type="ECO:0000313" key="4">
    <source>
        <dbReference type="EMBL" id="MBB6713270.1"/>
    </source>
</evidence>
<proteinExistence type="predicted"/>
<dbReference type="InterPro" id="IPR026881">
    <property type="entry name" value="WYL_dom"/>
</dbReference>
<keyword evidence="2" id="KW-0804">Transcription</keyword>
<comment type="caution">
    <text evidence="4">The sequence shown here is derived from an EMBL/GenBank/DDBJ whole genome shotgun (WGS) entry which is preliminary data.</text>
</comment>
<dbReference type="InterPro" id="IPR028349">
    <property type="entry name" value="PafC-like"/>
</dbReference>
<gene>
    <name evidence="4" type="ORF">H7E68_00810</name>
</gene>